<keyword evidence="3" id="KW-1185">Reference proteome</keyword>
<dbReference type="AlphaFoldDB" id="A0A1G9BUR7"/>
<proteinExistence type="predicted"/>
<dbReference type="STRING" id="1095776.SAMN04515672_3087"/>
<feature type="region of interest" description="Disordered" evidence="1">
    <location>
        <begin position="1"/>
        <end position="30"/>
    </location>
</feature>
<sequence>MGPARPNCRTLAVAATDVDSPTVASDREGG</sequence>
<reference evidence="3" key="1">
    <citation type="submission" date="2016-10" db="EMBL/GenBank/DDBJ databases">
        <authorList>
            <person name="Varghese N."/>
            <person name="Submissions S."/>
        </authorList>
    </citation>
    <scope>NUCLEOTIDE SEQUENCE [LARGE SCALE GENOMIC DNA]</scope>
    <source>
        <strain evidence="3">B4,CECT 8067,JCM 17497</strain>
    </source>
</reference>
<evidence type="ECO:0000313" key="2">
    <source>
        <dbReference type="EMBL" id="SDK42894.1"/>
    </source>
</evidence>
<evidence type="ECO:0000256" key="1">
    <source>
        <dbReference type="SAM" id="MobiDB-lite"/>
    </source>
</evidence>
<dbReference type="Proteomes" id="UP000198882">
    <property type="component" value="Unassembled WGS sequence"/>
</dbReference>
<dbReference type="EMBL" id="FNFE01000004">
    <property type="protein sequence ID" value="SDK42894.1"/>
    <property type="molecule type" value="Genomic_DNA"/>
</dbReference>
<gene>
    <name evidence="2" type="ORF">SAMN04515672_3087</name>
</gene>
<name>A0A1G9BUR7_9EURY</name>
<evidence type="ECO:0000313" key="3">
    <source>
        <dbReference type="Proteomes" id="UP000198882"/>
    </source>
</evidence>
<accession>A0A1G9BUR7</accession>
<protein>
    <submittedName>
        <fullName evidence="2">Uncharacterized protein</fullName>
    </submittedName>
</protein>
<organism evidence="2 3">
    <name type="scientific">Natronorubrum texcoconense</name>
    <dbReference type="NCBI Taxonomy" id="1095776"/>
    <lineage>
        <taxon>Archaea</taxon>
        <taxon>Methanobacteriati</taxon>
        <taxon>Methanobacteriota</taxon>
        <taxon>Stenosarchaea group</taxon>
        <taxon>Halobacteria</taxon>
        <taxon>Halobacteriales</taxon>
        <taxon>Natrialbaceae</taxon>
        <taxon>Natronorubrum</taxon>
    </lineage>
</organism>